<reference evidence="7" key="1">
    <citation type="submission" date="2017-06" db="EMBL/GenBank/DDBJ databases">
        <authorList>
            <person name="Varghese N."/>
            <person name="Submissions S."/>
        </authorList>
    </citation>
    <scope>NUCLEOTIDE SEQUENCE [LARGE SCALE GENOMIC DNA]</scope>
    <source>
        <strain evidence="7">DSM 15668</strain>
    </source>
</reference>
<evidence type="ECO:0000313" key="6">
    <source>
        <dbReference type="EMBL" id="SNR58707.1"/>
    </source>
</evidence>
<evidence type="ECO:0000256" key="3">
    <source>
        <dbReference type="ARBA" id="ARBA00022679"/>
    </source>
</evidence>
<dbReference type="CDD" id="cd00609">
    <property type="entry name" value="AAT_like"/>
    <property type="match status" value="1"/>
</dbReference>
<dbReference type="EMBL" id="FZOB01000001">
    <property type="protein sequence ID" value="SNR58707.1"/>
    <property type="molecule type" value="Genomic_DNA"/>
</dbReference>
<proteinExistence type="inferred from homology"/>
<evidence type="ECO:0000256" key="4">
    <source>
        <dbReference type="RuleBase" id="RU000481"/>
    </source>
</evidence>
<evidence type="ECO:0000313" key="7">
    <source>
        <dbReference type="Proteomes" id="UP000198405"/>
    </source>
</evidence>
<dbReference type="PANTHER" id="PTHR42832">
    <property type="entry name" value="AMINO ACID AMINOTRANSFERASE"/>
    <property type="match status" value="1"/>
</dbReference>
<keyword evidence="3 4" id="KW-0808">Transferase</keyword>
<evidence type="ECO:0000256" key="1">
    <source>
        <dbReference type="ARBA" id="ARBA00001933"/>
    </source>
</evidence>
<dbReference type="Pfam" id="PF00155">
    <property type="entry name" value="Aminotran_1_2"/>
    <property type="match status" value="1"/>
</dbReference>
<dbReference type="Gene3D" id="3.40.640.10">
    <property type="entry name" value="Type I PLP-dependent aspartate aminotransferase-like (Major domain)"/>
    <property type="match status" value="1"/>
</dbReference>
<dbReference type="Proteomes" id="UP000198405">
    <property type="component" value="Unassembled WGS sequence"/>
</dbReference>
<dbReference type="OrthoDB" id="9803354at2"/>
<dbReference type="Gene3D" id="3.90.1150.10">
    <property type="entry name" value="Aspartate Aminotransferase, domain 1"/>
    <property type="match status" value="1"/>
</dbReference>
<dbReference type="InterPro" id="IPR004839">
    <property type="entry name" value="Aminotransferase_I/II_large"/>
</dbReference>
<dbReference type="InterPro" id="IPR015421">
    <property type="entry name" value="PyrdxlP-dep_Trfase_major"/>
</dbReference>
<dbReference type="GO" id="GO:0008483">
    <property type="term" value="F:transaminase activity"/>
    <property type="evidence" value="ECO:0007669"/>
    <property type="project" value="UniProtKB-KW"/>
</dbReference>
<dbReference type="AlphaFoldDB" id="A0A238XIE4"/>
<dbReference type="InterPro" id="IPR015424">
    <property type="entry name" value="PyrdxlP-dep_Trfase"/>
</dbReference>
<dbReference type="InterPro" id="IPR050881">
    <property type="entry name" value="LL-DAP_aminotransferase"/>
</dbReference>
<dbReference type="PANTHER" id="PTHR42832:SF1">
    <property type="entry name" value="GLUTAMATE-PYRUVATE AMINOTRANSFERASE ALAC"/>
    <property type="match status" value="1"/>
</dbReference>
<comment type="similarity">
    <text evidence="4">Belongs to the class-I pyridoxal-phosphate-dependent aminotransferase family.</text>
</comment>
<keyword evidence="7" id="KW-1185">Reference proteome</keyword>
<feature type="domain" description="Aminotransferase class I/classII large" evidence="5">
    <location>
        <begin position="33"/>
        <end position="379"/>
    </location>
</feature>
<evidence type="ECO:0000256" key="2">
    <source>
        <dbReference type="ARBA" id="ARBA00022576"/>
    </source>
</evidence>
<dbReference type="SUPFAM" id="SSF53383">
    <property type="entry name" value="PLP-dependent transferases"/>
    <property type="match status" value="1"/>
</dbReference>
<dbReference type="InterPro" id="IPR004838">
    <property type="entry name" value="NHTrfase_class1_PyrdxlP-BS"/>
</dbReference>
<organism evidence="6 7">
    <name type="scientific">Desulfurobacterium atlanticum</name>
    <dbReference type="NCBI Taxonomy" id="240169"/>
    <lineage>
        <taxon>Bacteria</taxon>
        <taxon>Pseudomonadati</taxon>
        <taxon>Aquificota</taxon>
        <taxon>Aquificia</taxon>
        <taxon>Desulfurobacteriales</taxon>
        <taxon>Desulfurobacteriaceae</taxon>
        <taxon>Desulfurobacterium</taxon>
    </lineage>
</organism>
<dbReference type="EC" id="2.6.1.-" evidence="4"/>
<comment type="cofactor">
    <cofactor evidence="1 4">
        <name>pyridoxal 5'-phosphate</name>
        <dbReference type="ChEBI" id="CHEBI:597326"/>
    </cofactor>
</comment>
<keyword evidence="2 4" id="KW-0032">Aminotransferase</keyword>
<protein>
    <recommendedName>
        <fullName evidence="4">Aminotransferase</fullName>
        <ecNumber evidence="4">2.6.1.-</ecNumber>
    </recommendedName>
</protein>
<name>A0A238XIE4_9BACT</name>
<accession>A0A238XIE4</accession>
<sequence>MPEFQFARIDRLPPYVFAVVNDLKTKLRRAGEDIVDLGMGNPDLPTPKHIVDKLCEAAQNPRNHRYSQTKGLYKLREALSLWYKRKYDVDLDPETEVITTIGSKEGLAHLALTLVNPGDVVMVPTPAYPIHPYSFIIAGGDVRSIPLLTDEGFNEDAFFESIIKAYKESWPRPKVLLLNFPHNPTTACVDIGFFEKIVDFAKENNLLVIQDLAYSEISFDGYVPPSIFQVKGAKEVAVEFYSLSKTYSMAGWRVGFAAGNKQVIHALYRMKSYLDYGMFQPIQIAAIIALKGDQSCVEEYRKIYEKRRDTLVNGLNRIGWRVEKPKSTMFVWAKIPEKFRSMGSLEFSKMLLLDGKVAVSPGIGFGEYGDEYVRFALVENELRIKQAVRGIKRAFEKYGLRNINV</sequence>
<dbReference type="RefSeq" id="WP_089322057.1">
    <property type="nucleotide sequence ID" value="NZ_FZOB01000001.1"/>
</dbReference>
<dbReference type="PROSITE" id="PS00105">
    <property type="entry name" value="AA_TRANSFER_CLASS_1"/>
    <property type="match status" value="1"/>
</dbReference>
<evidence type="ECO:0000259" key="5">
    <source>
        <dbReference type="Pfam" id="PF00155"/>
    </source>
</evidence>
<dbReference type="InterPro" id="IPR015422">
    <property type="entry name" value="PyrdxlP-dep_Trfase_small"/>
</dbReference>
<gene>
    <name evidence="6" type="ORF">SAMN06265340_10117</name>
</gene>
<dbReference type="GO" id="GO:0030170">
    <property type="term" value="F:pyridoxal phosphate binding"/>
    <property type="evidence" value="ECO:0007669"/>
    <property type="project" value="InterPro"/>
</dbReference>